<keyword evidence="1" id="KW-0614">Plasmid</keyword>
<dbReference type="Proteomes" id="UP000255505">
    <property type="component" value="Plasmid III"/>
</dbReference>
<name>A0A375ISF4_9BURK</name>
<proteinExistence type="predicted"/>
<evidence type="ECO:0000313" key="1">
    <source>
        <dbReference type="EMBL" id="SPK77088.1"/>
    </source>
</evidence>
<organism evidence="1 2">
    <name type="scientific">Cupriavidus taiwanensis</name>
    <dbReference type="NCBI Taxonomy" id="164546"/>
    <lineage>
        <taxon>Bacteria</taxon>
        <taxon>Pseudomonadati</taxon>
        <taxon>Pseudomonadota</taxon>
        <taxon>Betaproteobacteria</taxon>
        <taxon>Burkholderiales</taxon>
        <taxon>Burkholderiaceae</taxon>
        <taxon>Cupriavidus</taxon>
    </lineage>
</organism>
<evidence type="ECO:0000313" key="2">
    <source>
        <dbReference type="Proteomes" id="UP000255505"/>
    </source>
</evidence>
<gene>
    <name evidence="1" type="ORF">CT19425_P20060</name>
</gene>
<sequence>MRHNNVRNRFGAEGGRCLRGRSVLVKRIKTLIHDAISRQGTGGRSLYALTPRHGYFISFFDGWAPARVNSAPYQGVVCSINWSKYKFLPRILDICPLSPIPPPS</sequence>
<dbReference type="EMBL" id="LT991978">
    <property type="protein sequence ID" value="SPK77088.1"/>
    <property type="molecule type" value="Genomic_DNA"/>
</dbReference>
<geneLocation type="plasmid" evidence="1">
    <name>III</name>
</geneLocation>
<accession>A0A375ISF4</accession>
<reference evidence="1 2" key="1">
    <citation type="submission" date="2018-01" db="EMBL/GenBank/DDBJ databases">
        <authorList>
            <person name="Gaut B.S."/>
            <person name="Morton B.R."/>
            <person name="Clegg M.T."/>
            <person name="Duvall M.R."/>
        </authorList>
    </citation>
    <scope>NUCLEOTIDE SEQUENCE [LARGE SCALE GENOMIC DNA]</scope>
    <source>
        <strain evidence="1">Cupriavidus taiwanensis LMG 19425</strain>
        <plasmid evidence="2">Plasmid iii</plasmid>
    </source>
</reference>
<dbReference type="AlphaFoldDB" id="A0A375ISF4"/>
<protein>
    <submittedName>
        <fullName evidence="1">Uncharacterized protein</fullName>
    </submittedName>
</protein>